<sequence length="112" mass="12352">MIDYKMKIRKGDNVLVILGKDRGKSGLVERVVRENGKVVVTSVQTAKKHVKPGKKYPSGGIVEIQMPIPASNVMLICPSCGKSTRVGMDRSKERALRICVKCKKSVQTEVIK</sequence>
<keyword evidence="2 5" id="KW-0689">Ribosomal protein</keyword>
<accession>A0A1F5E9T0</accession>
<comment type="function">
    <text evidence="5">One of the proteins that surrounds the polypeptide exit tunnel on the outside of the subunit.</text>
</comment>
<dbReference type="GO" id="GO:0019843">
    <property type="term" value="F:rRNA binding"/>
    <property type="evidence" value="ECO:0007669"/>
    <property type="project" value="UniProtKB-UniRule"/>
</dbReference>
<dbReference type="NCBIfam" id="TIGR01079">
    <property type="entry name" value="rplX_bact"/>
    <property type="match status" value="1"/>
</dbReference>
<dbReference type="CDD" id="cd06089">
    <property type="entry name" value="KOW_RPL26"/>
    <property type="match status" value="1"/>
</dbReference>
<dbReference type="SMART" id="SM00739">
    <property type="entry name" value="KOW"/>
    <property type="match status" value="1"/>
</dbReference>
<dbReference type="Proteomes" id="UP000178583">
    <property type="component" value="Unassembled WGS sequence"/>
</dbReference>
<dbReference type="InterPro" id="IPR008991">
    <property type="entry name" value="Translation_prot_SH3-like_sf"/>
</dbReference>
<evidence type="ECO:0000256" key="5">
    <source>
        <dbReference type="HAMAP-Rule" id="MF_01326"/>
    </source>
</evidence>
<organism evidence="8 9">
    <name type="scientific">Candidatus Berkelbacteria bacterium RIFOXYA2_FULL_43_10</name>
    <dbReference type="NCBI Taxonomy" id="1797472"/>
    <lineage>
        <taxon>Bacteria</taxon>
        <taxon>Candidatus Berkelbacteria</taxon>
    </lineage>
</organism>
<evidence type="ECO:0000256" key="4">
    <source>
        <dbReference type="ARBA" id="ARBA00035206"/>
    </source>
</evidence>
<feature type="domain" description="KOW" evidence="7">
    <location>
        <begin position="7"/>
        <end position="34"/>
    </location>
</feature>
<keyword evidence="5" id="KW-0694">RNA-binding</keyword>
<comment type="subunit">
    <text evidence="5">Part of the 50S ribosomal subunit.</text>
</comment>
<proteinExistence type="inferred from homology"/>
<reference evidence="8 9" key="1">
    <citation type="journal article" date="2016" name="Nat. Commun.">
        <title>Thousands of microbial genomes shed light on interconnected biogeochemical processes in an aquifer system.</title>
        <authorList>
            <person name="Anantharaman K."/>
            <person name="Brown C.T."/>
            <person name="Hug L.A."/>
            <person name="Sharon I."/>
            <person name="Castelle C.J."/>
            <person name="Probst A.J."/>
            <person name="Thomas B.C."/>
            <person name="Singh A."/>
            <person name="Wilkins M.J."/>
            <person name="Karaoz U."/>
            <person name="Brodie E.L."/>
            <person name="Williams K.H."/>
            <person name="Hubbard S.S."/>
            <person name="Banfield J.F."/>
        </authorList>
    </citation>
    <scope>NUCLEOTIDE SEQUENCE [LARGE SCALE GENOMIC DNA]</scope>
</reference>
<dbReference type="Gene3D" id="2.30.30.30">
    <property type="match status" value="1"/>
</dbReference>
<dbReference type="EMBL" id="MEZY01000022">
    <property type="protein sequence ID" value="OGD64125.1"/>
    <property type="molecule type" value="Genomic_DNA"/>
</dbReference>
<keyword evidence="5" id="KW-0699">rRNA-binding</keyword>
<dbReference type="GO" id="GO:0005840">
    <property type="term" value="C:ribosome"/>
    <property type="evidence" value="ECO:0007669"/>
    <property type="project" value="UniProtKB-KW"/>
</dbReference>
<evidence type="ECO:0000256" key="1">
    <source>
        <dbReference type="ARBA" id="ARBA00010618"/>
    </source>
</evidence>
<name>A0A1F5E9T0_9BACT</name>
<dbReference type="STRING" id="1797472.A2215_03410"/>
<dbReference type="HAMAP" id="MF_01326_B">
    <property type="entry name" value="Ribosomal_uL24_B"/>
    <property type="match status" value="1"/>
</dbReference>
<dbReference type="GO" id="GO:0003735">
    <property type="term" value="F:structural constituent of ribosome"/>
    <property type="evidence" value="ECO:0007669"/>
    <property type="project" value="InterPro"/>
</dbReference>
<dbReference type="InterPro" id="IPR057264">
    <property type="entry name" value="Ribosomal_uL24_C"/>
</dbReference>
<dbReference type="Pfam" id="PF00467">
    <property type="entry name" value="KOW"/>
    <property type="match status" value="1"/>
</dbReference>
<evidence type="ECO:0000256" key="2">
    <source>
        <dbReference type="ARBA" id="ARBA00022980"/>
    </source>
</evidence>
<dbReference type="PROSITE" id="PS01108">
    <property type="entry name" value="RIBOSOMAL_L24"/>
    <property type="match status" value="1"/>
</dbReference>
<dbReference type="Pfam" id="PF17136">
    <property type="entry name" value="ribosomal_L24"/>
    <property type="match status" value="1"/>
</dbReference>
<dbReference type="GO" id="GO:1990904">
    <property type="term" value="C:ribonucleoprotein complex"/>
    <property type="evidence" value="ECO:0007669"/>
    <property type="project" value="UniProtKB-KW"/>
</dbReference>
<dbReference type="GO" id="GO:0006412">
    <property type="term" value="P:translation"/>
    <property type="evidence" value="ECO:0007669"/>
    <property type="project" value="UniProtKB-UniRule"/>
</dbReference>
<comment type="function">
    <text evidence="5">One of two assembly initiator proteins, it binds directly to the 5'-end of the 23S rRNA, where it nucleates assembly of the 50S subunit.</text>
</comment>
<dbReference type="InterPro" id="IPR041988">
    <property type="entry name" value="Ribosomal_uL24_KOW"/>
</dbReference>
<keyword evidence="3 5" id="KW-0687">Ribonucleoprotein</keyword>
<evidence type="ECO:0000256" key="6">
    <source>
        <dbReference type="RuleBase" id="RU003477"/>
    </source>
</evidence>
<gene>
    <name evidence="5" type="primary">rplX</name>
    <name evidence="8" type="ORF">A2215_03410</name>
</gene>
<dbReference type="InterPro" id="IPR014722">
    <property type="entry name" value="Rib_uL2_dom2"/>
</dbReference>
<protein>
    <recommendedName>
        <fullName evidence="4 5">Large ribosomal subunit protein uL24</fullName>
    </recommendedName>
</protein>
<evidence type="ECO:0000313" key="9">
    <source>
        <dbReference type="Proteomes" id="UP000178583"/>
    </source>
</evidence>
<evidence type="ECO:0000259" key="7">
    <source>
        <dbReference type="SMART" id="SM00739"/>
    </source>
</evidence>
<dbReference type="InterPro" id="IPR005825">
    <property type="entry name" value="Ribosomal_uL24_CS"/>
</dbReference>
<dbReference type="PANTHER" id="PTHR12903">
    <property type="entry name" value="MITOCHONDRIAL RIBOSOMAL PROTEIN L24"/>
    <property type="match status" value="1"/>
</dbReference>
<dbReference type="AlphaFoldDB" id="A0A1F5E9T0"/>
<comment type="caution">
    <text evidence="8">The sequence shown here is derived from an EMBL/GenBank/DDBJ whole genome shotgun (WGS) entry which is preliminary data.</text>
</comment>
<dbReference type="InterPro" id="IPR003256">
    <property type="entry name" value="Ribosomal_uL24"/>
</dbReference>
<evidence type="ECO:0000256" key="3">
    <source>
        <dbReference type="ARBA" id="ARBA00023274"/>
    </source>
</evidence>
<dbReference type="SUPFAM" id="SSF50104">
    <property type="entry name" value="Translation proteins SH3-like domain"/>
    <property type="match status" value="1"/>
</dbReference>
<evidence type="ECO:0000313" key="8">
    <source>
        <dbReference type="EMBL" id="OGD64125.1"/>
    </source>
</evidence>
<dbReference type="InterPro" id="IPR005824">
    <property type="entry name" value="KOW"/>
</dbReference>
<comment type="similarity">
    <text evidence="1 5 6">Belongs to the universal ribosomal protein uL24 family.</text>
</comment>